<dbReference type="NCBIfam" id="TIGR04131">
    <property type="entry name" value="Bac_Flav_CTERM"/>
    <property type="match status" value="1"/>
</dbReference>
<dbReference type="RefSeq" id="WP_092852996.1">
    <property type="nucleotide sequence ID" value="NZ_FOMI01000009.1"/>
</dbReference>
<sequence>MKKTILFVIFCVISISSFSQAEASNWYFGYGAGINFNQTNGEVSALNNGQLFTNEGSASISDSFGNLLFYTDGITIWNKNHGVMTNGSGLNGDPSSTQSAIIVPKPNTPDIYYVFTVDDHNPDEPHYGFNYSEVDMTLSGGLGAVTNKNVNLIQDCSEKLSAVVKDCETKSIWVLAFASESGLLEEYNTFHAFEVSDLGINTTAVKSTFPLAINDYRGNLKISPDGEKIACANVSADLFFSNVKDRLLLFDFDSATGQVSNLNRLVLSGNSDFPYGLEFSPSSELLYVHASNDYNGPNRNVPSNHSSVLLQYNLLATDIQNSEVVIDNRILYRGGLQLGPNGKIYRALSATYDFGLSQLGVINNPNALGTACDYQHNGLTVSPNLSSQGLPPFIQSFFNQKVDIINNGAESLTLDLCDGYTYTLSAPEITGATYEWTVNKTPLAITTHNIEVSDTGNYEVFIDLNDGNCGVLEGQAFVSLNTNPEAYNDTLLQCDEDGITDGLTIFNLNKSHTNLTGGIPERSLKFYTDSARTNEVDGYNFPNTSNPQTIYVEVINDSTGCSSFSELTLQTSVTDANNTELVHCDDDGTEDGFHSFNLNDANNIIVAGLPAGLNVTYFETYNDALTESNTLTGTYTNTVPYSQTIYARVENANNCYGISDVVLKVNALPNIETNSLEYYCLNTFPNTITIDAGLISGATSDYNYNWSNGDTTYETEINTVGTFTVTVTDKTSGCLKTRTVTVTESNIATFNAPAFKVTDAVQNNTITVLVSGEGTYQYSLIDSNNLTVKPFQDSNLFENIYPGIYQVAVKDIKNDCGIVNENVSVIGFPKYFTPNSDGVNDTWQILGVSKQFQANSKVYIYNRFGKLIKEIKATEKGWDGTLNGQVLPSDDYWFSVKLEDGRVYKNHFSLKY</sequence>
<keyword evidence="3" id="KW-1185">Reference proteome</keyword>
<evidence type="ECO:0000313" key="2">
    <source>
        <dbReference type="EMBL" id="SFD32309.1"/>
    </source>
</evidence>
<name>A0A1I1RDD8_9FLAO</name>
<organism evidence="2 3">
    <name type="scientific">Algibacter pectinivorans</name>
    <dbReference type="NCBI Taxonomy" id="870482"/>
    <lineage>
        <taxon>Bacteria</taxon>
        <taxon>Pseudomonadati</taxon>
        <taxon>Bacteroidota</taxon>
        <taxon>Flavobacteriia</taxon>
        <taxon>Flavobacteriales</taxon>
        <taxon>Flavobacteriaceae</taxon>
        <taxon>Algibacter</taxon>
    </lineage>
</organism>
<dbReference type="Proteomes" id="UP000199439">
    <property type="component" value="Unassembled WGS sequence"/>
</dbReference>
<dbReference type="AlphaFoldDB" id="A0A1I1RDD8"/>
<keyword evidence="1" id="KW-0732">Signal</keyword>
<protein>
    <submittedName>
        <fullName evidence="2">Gliding motility-associated C-terminal domain-containing protein</fullName>
    </submittedName>
</protein>
<dbReference type="InterPro" id="IPR026341">
    <property type="entry name" value="T9SS_type_B"/>
</dbReference>
<proteinExistence type="predicted"/>
<dbReference type="OrthoDB" id="9765926at2"/>
<accession>A0A1I1RDD8</accession>
<feature type="signal peptide" evidence="1">
    <location>
        <begin position="1"/>
        <end position="21"/>
    </location>
</feature>
<gene>
    <name evidence="2" type="ORF">SAMN04487987_109131</name>
</gene>
<evidence type="ECO:0000256" key="1">
    <source>
        <dbReference type="SAM" id="SignalP"/>
    </source>
</evidence>
<evidence type="ECO:0000313" key="3">
    <source>
        <dbReference type="Proteomes" id="UP000199439"/>
    </source>
</evidence>
<dbReference type="Pfam" id="PF13585">
    <property type="entry name" value="CHU_C"/>
    <property type="match status" value="1"/>
</dbReference>
<dbReference type="EMBL" id="FOMI01000009">
    <property type="protein sequence ID" value="SFD32309.1"/>
    <property type="molecule type" value="Genomic_DNA"/>
</dbReference>
<feature type="chain" id="PRO_5011583377" evidence="1">
    <location>
        <begin position="22"/>
        <end position="912"/>
    </location>
</feature>
<dbReference type="STRING" id="870482.SAMN04487987_109131"/>
<reference evidence="3" key="1">
    <citation type="submission" date="2016-10" db="EMBL/GenBank/DDBJ databases">
        <authorList>
            <person name="Varghese N."/>
            <person name="Submissions S."/>
        </authorList>
    </citation>
    <scope>NUCLEOTIDE SEQUENCE [LARGE SCALE GENOMIC DNA]</scope>
    <source>
        <strain evidence="3">DSM 25730</strain>
    </source>
</reference>